<feature type="domain" description="HTH marR-type" evidence="4">
    <location>
        <begin position="1"/>
        <end position="136"/>
    </location>
</feature>
<dbReference type="GO" id="GO:0006950">
    <property type="term" value="P:response to stress"/>
    <property type="evidence" value="ECO:0007669"/>
    <property type="project" value="TreeGrafter"/>
</dbReference>
<gene>
    <name evidence="5" type="ORF">FDA94_28720</name>
</gene>
<evidence type="ECO:0000256" key="2">
    <source>
        <dbReference type="ARBA" id="ARBA00023125"/>
    </source>
</evidence>
<dbReference type="SUPFAM" id="SSF46785">
    <property type="entry name" value="Winged helix' DNA-binding domain"/>
    <property type="match status" value="1"/>
</dbReference>
<evidence type="ECO:0000313" key="5">
    <source>
        <dbReference type="EMBL" id="TKK84615.1"/>
    </source>
</evidence>
<organism evidence="5 6">
    <name type="scientific">Herbidospora galbida</name>
    <dbReference type="NCBI Taxonomy" id="2575442"/>
    <lineage>
        <taxon>Bacteria</taxon>
        <taxon>Bacillati</taxon>
        <taxon>Actinomycetota</taxon>
        <taxon>Actinomycetes</taxon>
        <taxon>Streptosporangiales</taxon>
        <taxon>Streptosporangiaceae</taxon>
        <taxon>Herbidospora</taxon>
    </lineage>
</organism>
<dbReference type="EMBL" id="SZQA01000033">
    <property type="protein sequence ID" value="TKK84615.1"/>
    <property type="molecule type" value="Genomic_DNA"/>
</dbReference>
<dbReference type="GO" id="GO:0003700">
    <property type="term" value="F:DNA-binding transcription factor activity"/>
    <property type="evidence" value="ECO:0007669"/>
    <property type="project" value="InterPro"/>
</dbReference>
<dbReference type="PANTHER" id="PTHR33164:SF64">
    <property type="entry name" value="TRANSCRIPTIONAL REGULATOR SLYA"/>
    <property type="match status" value="1"/>
</dbReference>
<dbReference type="GO" id="GO:0003677">
    <property type="term" value="F:DNA binding"/>
    <property type="evidence" value="ECO:0007669"/>
    <property type="project" value="UniProtKB-KW"/>
</dbReference>
<proteinExistence type="predicted"/>
<accession>A0A4U3M6Q8</accession>
<dbReference type="Gene3D" id="1.10.10.10">
    <property type="entry name" value="Winged helix-like DNA-binding domain superfamily/Winged helix DNA-binding domain"/>
    <property type="match status" value="1"/>
</dbReference>
<dbReference type="Proteomes" id="UP000308705">
    <property type="component" value="Unassembled WGS sequence"/>
</dbReference>
<sequence>MDTGLLLWRVTLQWQKKITAALKPLGLTHVQFALMSELERVRSEDGQVNQKQLARRARTDEMMTGQVLRVLETRGLVIRWRAESNRQSILVRLTDLGHERLTTATPVVKAVDDTFFGAAEPDLRDLFTLLGESETA</sequence>
<evidence type="ECO:0000259" key="4">
    <source>
        <dbReference type="PROSITE" id="PS50995"/>
    </source>
</evidence>
<dbReference type="InterPro" id="IPR000835">
    <property type="entry name" value="HTH_MarR-typ"/>
</dbReference>
<dbReference type="InterPro" id="IPR036388">
    <property type="entry name" value="WH-like_DNA-bd_sf"/>
</dbReference>
<reference evidence="5 6" key="1">
    <citation type="submission" date="2019-04" db="EMBL/GenBank/DDBJ databases">
        <title>Herbidospora sp. NEAU-GS14.nov., a novel actinomycete isolated from soil.</title>
        <authorList>
            <person name="Han L."/>
        </authorList>
    </citation>
    <scope>NUCLEOTIDE SEQUENCE [LARGE SCALE GENOMIC DNA]</scope>
    <source>
        <strain evidence="5 6">NEAU-GS14</strain>
    </source>
</reference>
<evidence type="ECO:0000256" key="3">
    <source>
        <dbReference type="ARBA" id="ARBA00023163"/>
    </source>
</evidence>
<keyword evidence="2" id="KW-0238">DNA-binding</keyword>
<protein>
    <submittedName>
        <fullName evidence="5">Winged helix-turn-helix transcriptional regulator</fullName>
    </submittedName>
</protein>
<evidence type="ECO:0000256" key="1">
    <source>
        <dbReference type="ARBA" id="ARBA00023015"/>
    </source>
</evidence>
<dbReference type="InterPro" id="IPR039422">
    <property type="entry name" value="MarR/SlyA-like"/>
</dbReference>
<dbReference type="SMART" id="SM00347">
    <property type="entry name" value="HTH_MARR"/>
    <property type="match status" value="1"/>
</dbReference>
<dbReference type="RefSeq" id="WP_137250199.1">
    <property type="nucleotide sequence ID" value="NZ_SZQA01000033.1"/>
</dbReference>
<dbReference type="InterPro" id="IPR036390">
    <property type="entry name" value="WH_DNA-bd_sf"/>
</dbReference>
<comment type="caution">
    <text evidence="5">The sequence shown here is derived from an EMBL/GenBank/DDBJ whole genome shotgun (WGS) entry which is preliminary data.</text>
</comment>
<keyword evidence="6" id="KW-1185">Reference proteome</keyword>
<dbReference type="PANTHER" id="PTHR33164">
    <property type="entry name" value="TRANSCRIPTIONAL REGULATOR, MARR FAMILY"/>
    <property type="match status" value="1"/>
</dbReference>
<keyword evidence="1" id="KW-0805">Transcription regulation</keyword>
<dbReference type="OrthoDB" id="9806864at2"/>
<dbReference type="AlphaFoldDB" id="A0A4U3M6Q8"/>
<evidence type="ECO:0000313" key="6">
    <source>
        <dbReference type="Proteomes" id="UP000308705"/>
    </source>
</evidence>
<keyword evidence="3" id="KW-0804">Transcription</keyword>
<name>A0A4U3M6Q8_9ACTN</name>
<dbReference type="PROSITE" id="PS50995">
    <property type="entry name" value="HTH_MARR_2"/>
    <property type="match status" value="1"/>
</dbReference>